<evidence type="ECO:0000256" key="1">
    <source>
        <dbReference type="ARBA" id="ARBA00006594"/>
    </source>
</evidence>
<dbReference type="SUPFAM" id="SSF53335">
    <property type="entry name" value="S-adenosyl-L-methionine-dependent methyltransferases"/>
    <property type="match status" value="1"/>
</dbReference>
<dbReference type="GO" id="GO:0003677">
    <property type="term" value="F:DNA binding"/>
    <property type="evidence" value="ECO:0007669"/>
    <property type="project" value="UniProtKB-KW"/>
</dbReference>
<evidence type="ECO:0000313" key="12">
    <source>
        <dbReference type="Proteomes" id="UP000217311"/>
    </source>
</evidence>
<dbReference type="PROSITE" id="PS00092">
    <property type="entry name" value="N6_MTASE"/>
    <property type="match status" value="1"/>
</dbReference>
<dbReference type="PRINTS" id="PR00507">
    <property type="entry name" value="N12N6MTFRASE"/>
</dbReference>
<evidence type="ECO:0000256" key="2">
    <source>
        <dbReference type="ARBA" id="ARBA00011900"/>
    </source>
</evidence>
<dbReference type="Proteomes" id="UP000217311">
    <property type="component" value="Chromosome"/>
</dbReference>
<accession>A0A290MRN2</accession>
<name>A0A290MRN2_CAUVI</name>
<dbReference type="InterPro" id="IPR002052">
    <property type="entry name" value="DNA_methylase_N6_adenine_CS"/>
</dbReference>
<evidence type="ECO:0000313" key="11">
    <source>
        <dbReference type="EMBL" id="ATC30995.1"/>
    </source>
</evidence>
<dbReference type="EC" id="2.1.1.72" evidence="2"/>
<keyword evidence="6" id="KW-0680">Restriction system</keyword>
<evidence type="ECO:0000256" key="3">
    <source>
        <dbReference type="ARBA" id="ARBA00022603"/>
    </source>
</evidence>
<dbReference type="REBASE" id="221661">
    <property type="entry name" value="M.CviCB13ORF770P"/>
</dbReference>
<sequence>MAQSPALAQQFFPSLCPLAEAVEVLASSGIEERGAIYTRAEVVEFILDLVGYTPDKPIGQQRLLEPSFGGGEFLYAAVSRLIAAYRASKAPNFDQLLNALRAVEVHRETYNQTYAKLLAQLEGLKFSLREARALADTWLVRNDFLLAEHDGEFDYIVGNPPYVRQELIPQVLIDEYRRRFSTIYDRADIYVPFIEQSLAMLARGGVLSFICADRWMKNRYGGPLRKLVSERYHLRAYVDMVDTPAFLSEVVAYPAIFVIANEPGNTTRLAHRPKLDASTLKALATDINATVSQSAAVKEIPVAARGSEPWILEALDTLGLVRRLEAQYPTIEEAGCRVGIGVATGADKAFIGKFDELDVEPDRKVPIAMSKDLATGTLRWGGLGVINPFAPEGGLVRLEQYPKLKLYLEARKEQIARRHVAQKTPANWYRTIDRIYPELVGQPKLLIPDIRGEASIVYDEGACYPHHNLYFVTSANWDLRALQAVLLSGIARLFISTYSTKMRGGYLRFQAQYLRRIRIPNWSDLSMEQRAAVIAAGASKDPKLCNKAVADIYNLSEAESALLFDVGV</sequence>
<feature type="domain" description="TaqI-like C-terminal specificity" evidence="10">
    <location>
        <begin position="416"/>
        <end position="517"/>
    </location>
</feature>
<dbReference type="Pfam" id="PF12950">
    <property type="entry name" value="TaqI_C"/>
    <property type="match status" value="1"/>
</dbReference>
<proteinExistence type="inferred from homology"/>
<dbReference type="AlphaFoldDB" id="A0A290MRN2"/>
<dbReference type="InterPro" id="IPR050953">
    <property type="entry name" value="N4_N6_ade-DNA_methylase"/>
</dbReference>
<dbReference type="InterPro" id="IPR011639">
    <property type="entry name" value="MethylTrfase_TaqI-like_dom"/>
</dbReference>
<gene>
    <name evidence="11" type="ORF">CA606_00770</name>
</gene>
<comment type="catalytic activity">
    <reaction evidence="8">
        <text>a 2'-deoxyadenosine in DNA + S-adenosyl-L-methionine = an N(6)-methyl-2'-deoxyadenosine in DNA + S-adenosyl-L-homocysteine + H(+)</text>
        <dbReference type="Rhea" id="RHEA:15197"/>
        <dbReference type="Rhea" id="RHEA-COMP:12418"/>
        <dbReference type="Rhea" id="RHEA-COMP:12419"/>
        <dbReference type="ChEBI" id="CHEBI:15378"/>
        <dbReference type="ChEBI" id="CHEBI:57856"/>
        <dbReference type="ChEBI" id="CHEBI:59789"/>
        <dbReference type="ChEBI" id="CHEBI:90615"/>
        <dbReference type="ChEBI" id="CHEBI:90616"/>
        <dbReference type="EC" id="2.1.1.72"/>
    </reaction>
</comment>
<dbReference type="InterPro" id="IPR025931">
    <property type="entry name" value="TaqI_C"/>
</dbReference>
<organism evidence="11 12">
    <name type="scientific">Caulobacter vibrioides</name>
    <name type="common">Caulobacter crescentus</name>
    <dbReference type="NCBI Taxonomy" id="155892"/>
    <lineage>
        <taxon>Bacteria</taxon>
        <taxon>Pseudomonadati</taxon>
        <taxon>Pseudomonadota</taxon>
        <taxon>Alphaproteobacteria</taxon>
        <taxon>Caulobacterales</taxon>
        <taxon>Caulobacteraceae</taxon>
        <taxon>Caulobacter</taxon>
    </lineage>
</organism>
<dbReference type="InterPro" id="IPR029063">
    <property type="entry name" value="SAM-dependent_MTases_sf"/>
</dbReference>
<evidence type="ECO:0000259" key="9">
    <source>
        <dbReference type="Pfam" id="PF07669"/>
    </source>
</evidence>
<keyword evidence="7" id="KW-0238">DNA-binding</keyword>
<keyword evidence="3 11" id="KW-0489">Methyltransferase</keyword>
<dbReference type="Pfam" id="PF07669">
    <property type="entry name" value="Eco57I"/>
    <property type="match status" value="1"/>
</dbReference>
<evidence type="ECO:0000256" key="6">
    <source>
        <dbReference type="ARBA" id="ARBA00022747"/>
    </source>
</evidence>
<dbReference type="GO" id="GO:0009307">
    <property type="term" value="P:DNA restriction-modification system"/>
    <property type="evidence" value="ECO:0007669"/>
    <property type="project" value="UniProtKB-KW"/>
</dbReference>
<dbReference type="PANTHER" id="PTHR33841:SF5">
    <property type="entry name" value="DNA METHYLASE (MODIFICATION METHYLASE) (METHYLTRANSFERASE)-RELATED"/>
    <property type="match status" value="1"/>
</dbReference>
<keyword evidence="5" id="KW-0949">S-adenosyl-L-methionine</keyword>
<comment type="similarity">
    <text evidence="1">Belongs to the N(4)/N(6)-methyltransferase family.</text>
</comment>
<dbReference type="GO" id="GO:0032259">
    <property type="term" value="P:methylation"/>
    <property type="evidence" value="ECO:0007669"/>
    <property type="project" value="UniProtKB-KW"/>
</dbReference>
<dbReference type="GO" id="GO:0009007">
    <property type="term" value="F:site-specific DNA-methyltransferase (adenine-specific) activity"/>
    <property type="evidence" value="ECO:0007669"/>
    <property type="project" value="UniProtKB-EC"/>
</dbReference>
<keyword evidence="4" id="KW-0808">Transferase</keyword>
<reference evidence="12" key="1">
    <citation type="submission" date="2017-09" db="EMBL/GenBank/DDBJ databases">
        <title>Genome evolution observed in wild isolates of Caulobacter crescentus.</title>
        <authorList>
            <person name="Ely B."/>
            <person name="Wilson K."/>
            <person name="Scott D."/>
        </authorList>
    </citation>
    <scope>NUCLEOTIDE SEQUENCE [LARGE SCALE GENOMIC DNA]</scope>
    <source>
        <strain evidence="12">CB13b1a</strain>
    </source>
</reference>
<feature type="domain" description="Type II methyltransferase M.TaqI-like" evidence="9">
    <location>
        <begin position="137"/>
        <end position="246"/>
    </location>
</feature>
<dbReference type="Gene3D" id="3.40.50.150">
    <property type="entry name" value="Vaccinia Virus protein VP39"/>
    <property type="match status" value="1"/>
</dbReference>
<evidence type="ECO:0000256" key="4">
    <source>
        <dbReference type="ARBA" id="ARBA00022679"/>
    </source>
</evidence>
<dbReference type="EMBL" id="CP023315">
    <property type="protein sequence ID" value="ATC30995.1"/>
    <property type="molecule type" value="Genomic_DNA"/>
</dbReference>
<evidence type="ECO:0000256" key="8">
    <source>
        <dbReference type="ARBA" id="ARBA00047942"/>
    </source>
</evidence>
<dbReference type="PANTHER" id="PTHR33841">
    <property type="entry name" value="DNA METHYLTRANSFERASE YEEA-RELATED"/>
    <property type="match status" value="1"/>
</dbReference>
<evidence type="ECO:0000256" key="5">
    <source>
        <dbReference type="ARBA" id="ARBA00022691"/>
    </source>
</evidence>
<dbReference type="RefSeq" id="WP_096050462.1">
    <property type="nucleotide sequence ID" value="NZ_CP023315.3"/>
</dbReference>
<protein>
    <recommendedName>
        <fullName evidence="2">site-specific DNA-methyltransferase (adenine-specific)</fullName>
        <ecNumber evidence="2">2.1.1.72</ecNumber>
    </recommendedName>
</protein>
<evidence type="ECO:0000256" key="7">
    <source>
        <dbReference type="ARBA" id="ARBA00023125"/>
    </source>
</evidence>
<evidence type="ECO:0000259" key="10">
    <source>
        <dbReference type="Pfam" id="PF12950"/>
    </source>
</evidence>